<accession>A0A127KLZ6</accession>
<dbReference type="OrthoDB" id="37045at10239"/>
<reference evidence="2 3" key="1">
    <citation type="submission" date="2016-01" db="EMBL/GenBank/DDBJ databases">
        <title>The genomic content and context of auxiliary metabolic genes in marine cyanophages.</title>
        <authorList>
            <person name="Marston M.F."/>
            <person name="Martiny J.B.H."/>
            <person name="Crummett L.T."/>
        </authorList>
    </citation>
    <scope>NUCLEOTIDE SEQUENCE [LARGE SCALE GENOMIC DNA]</scope>
    <source>
        <strain evidence="2">RW_108_0702</strain>
    </source>
</reference>
<organism evidence="2 3">
    <name type="scientific">Cyanophage S-RIM32</name>
    <dbReference type="NCBI Taxonomy" id="1278479"/>
    <lineage>
        <taxon>Viruses</taxon>
        <taxon>Duplodnaviria</taxon>
        <taxon>Heunggongvirae</taxon>
        <taxon>Uroviricota</taxon>
        <taxon>Caudoviricetes</taxon>
        <taxon>Pantevenvirales</taxon>
        <taxon>Kyanoviridae</taxon>
        <taxon>Bristolvirus</taxon>
        <taxon>Bristolvirus rhodeisland</taxon>
    </lineage>
</organism>
<evidence type="ECO:0000313" key="3">
    <source>
        <dbReference type="Proteomes" id="UP000203157"/>
    </source>
</evidence>
<dbReference type="EMBL" id="KU594606">
    <property type="protein sequence ID" value="AMO43104.1"/>
    <property type="molecule type" value="Genomic_DNA"/>
</dbReference>
<gene>
    <name evidence="2" type="ORF">R1080702_095</name>
</gene>
<keyword evidence="3" id="KW-1185">Reference proteome</keyword>
<evidence type="ECO:0000313" key="2">
    <source>
        <dbReference type="EMBL" id="AMO43104.1"/>
    </source>
</evidence>
<evidence type="ECO:0000256" key="1">
    <source>
        <dbReference type="SAM" id="MobiDB-lite"/>
    </source>
</evidence>
<dbReference type="GeneID" id="29122597"/>
<dbReference type="RefSeq" id="YP_009301597.1">
    <property type="nucleotide sequence ID" value="NC_031235.1"/>
</dbReference>
<protein>
    <submittedName>
        <fullName evidence="2">Uncharacterized protein</fullName>
    </submittedName>
</protein>
<sequence length="112" mass="11201">MAGKPVADITSTDSGGKGSCNTSPLVLGRPSVGGGGVVKVYAGKQLVVKNTDSFRPAPGTTPKGDPCQSPRTLKAQSTVKIGKQSIGKQGDVLNSSTNITIAKASTAKVFAG</sequence>
<name>A0A127KLZ6_9CAUD</name>
<proteinExistence type="predicted"/>
<feature type="region of interest" description="Disordered" evidence="1">
    <location>
        <begin position="52"/>
        <end position="72"/>
    </location>
</feature>
<feature type="region of interest" description="Disordered" evidence="1">
    <location>
        <begin position="1"/>
        <end position="26"/>
    </location>
</feature>
<dbReference type="Proteomes" id="UP000203157">
    <property type="component" value="Segment"/>
</dbReference>
<feature type="compositionally biased region" description="Polar residues" evidence="1">
    <location>
        <begin position="9"/>
        <end position="24"/>
    </location>
</feature>
<dbReference type="KEGG" id="vg:29122597"/>